<feature type="transmembrane region" description="Helical" evidence="6">
    <location>
        <begin position="1586"/>
        <end position="1619"/>
    </location>
</feature>
<feature type="transmembrane region" description="Helical" evidence="6">
    <location>
        <begin position="680"/>
        <end position="706"/>
    </location>
</feature>
<evidence type="ECO:0000256" key="6">
    <source>
        <dbReference type="SAM" id="Phobius"/>
    </source>
</evidence>
<gene>
    <name evidence="8" type="ORF">SFLOR_v1c10520</name>
</gene>
<evidence type="ECO:0000256" key="2">
    <source>
        <dbReference type="ARBA" id="ARBA00022475"/>
    </source>
</evidence>
<dbReference type="KEGG" id="sfz:SFLOR_v1c10520"/>
<protein>
    <submittedName>
        <fullName evidence="8">Efflux ABC transporter, permease protein</fullName>
    </submittedName>
</protein>
<evidence type="ECO:0000313" key="9">
    <source>
        <dbReference type="Proteomes" id="UP000231823"/>
    </source>
</evidence>
<dbReference type="PANTHER" id="PTHR30287">
    <property type="entry name" value="MEMBRANE COMPONENT OF PREDICTED ABC SUPERFAMILY METABOLITE UPTAKE TRANSPORTER"/>
    <property type="match status" value="1"/>
</dbReference>
<feature type="domain" description="ABC3 transporter permease C-terminal" evidence="7">
    <location>
        <begin position="1543"/>
        <end position="1662"/>
    </location>
</feature>
<reference evidence="8 9" key="1">
    <citation type="submission" date="2017-12" db="EMBL/GenBank/DDBJ databases">
        <title>Complete genome sequence of Spiroplasma floricola 23-6 (ATCC 29989).</title>
        <authorList>
            <person name="Tsai Y.-M."/>
            <person name="Wu P.-S."/>
            <person name="Lo W.-S."/>
            <person name="Kuo C.-H."/>
        </authorList>
    </citation>
    <scope>NUCLEOTIDE SEQUENCE [LARGE SCALE GENOMIC DNA]</scope>
    <source>
        <strain evidence="8 9">23-6</strain>
    </source>
</reference>
<keyword evidence="4 6" id="KW-1133">Transmembrane helix</keyword>
<dbReference type="PANTHER" id="PTHR30287:SF1">
    <property type="entry name" value="INNER MEMBRANE PROTEIN"/>
    <property type="match status" value="1"/>
</dbReference>
<evidence type="ECO:0000313" key="8">
    <source>
        <dbReference type="EMBL" id="AUB32098.1"/>
    </source>
</evidence>
<dbReference type="Proteomes" id="UP000231823">
    <property type="component" value="Chromosome"/>
</dbReference>
<evidence type="ECO:0000256" key="5">
    <source>
        <dbReference type="ARBA" id="ARBA00023136"/>
    </source>
</evidence>
<evidence type="ECO:0000259" key="7">
    <source>
        <dbReference type="Pfam" id="PF02687"/>
    </source>
</evidence>
<keyword evidence="5 6" id="KW-0472">Membrane</keyword>
<feature type="domain" description="ABC3 transporter permease C-terminal" evidence="7">
    <location>
        <begin position="635"/>
        <end position="754"/>
    </location>
</feature>
<dbReference type="GO" id="GO:0005886">
    <property type="term" value="C:plasma membrane"/>
    <property type="evidence" value="ECO:0007669"/>
    <property type="project" value="UniProtKB-SubCell"/>
</dbReference>
<evidence type="ECO:0000256" key="4">
    <source>
        <dbReference type="ARBA" id="ARBA00022989"/>
    </source>
</evidence>
<evidence type="ECO:0000256" key="1">
    <source>
        <dbReference type="ARBA" id="ARBA00004651"/>
    </source>
</evidence>
<feature type="transmembrane region" description="Helical" evidence="6">
    <location>
        <begin position="1631"/>
        <end position="1657"/>
    </location>
</feature>
<organism evidence="8 9">
    <name type="scientific">Spiroplasma floricola 23-6</name>
    <dbReference type="NCBI Taxonomy" id="1336749"/>
    <lineage>
        <taxon>Bacteria</taxon>
        <taxon>Bacillati</taxon>
        <taxon>Mycoplasmatota</taxon>
        <taxon>Mollicutes</taxon>
        <taxon>Entomoplasmatales</taxon>
        <taxon>Spiroplasmataceae</taxon>
        <taxon>Spiroplasma</taxon>
    </lineage>
</organism>
<feature type="transmembrane region" description="Helical" evidence="6">
    <location>
        <begin position="632"/>
        <end position="652"/>
    </location>
</feature>
<name>A0A2K8SFR9_9MOLU</name>
<dbReference type="EMBL" id="CP025057">
    <property type="protein sequence ID" value="AUB32098.1"/>
    <property type="molecule type" value="Genomic_DNA"/>
</dbReference>
<proteinExistence type="predicted"/>
<dbReference type="InterPro" id="IPR038766">
    <property type="entry name" value="Membrane_comp_ABC_pdt"/>
</dbReference>
<feature type="transmembrane region" description="Helical" evidence="6">
    <location>
        <begin position="801"/>
        <end position="824"/>
    </location>
</feature>
<keyword evidence="2" id="KW-1003">Cell membrane</keyword>
<dbReference type="OrthoDB" id="393121at2"/>
<evidence type="ECO:0000256" key="3">
    <source>
        <dbReference type="ARBA" id="ARBA00022692"/>
    </source>
</evidence>
<feature type="transmembrane region" description="Helical" evidence="6">
    <location>
        <begin position="726"/>
        <end position="751"/>
    </location>
</feature>
<feature type="transmembrane region" description="Helical" evidence="6">
    <location>
        <begin position="20"/>
        <end position="40"/>
    </location>
</feature>
<accession>A0A2K8SFR9</accession>
<sequence>MRKSNFFLLVKQGLKGVFRYKTQFILIVILGFFASLILSISNSISDRIRYEYNKTMQKTSKFDYYDEKALETSNATGSQMMVPIMDFISDEYLVYKGESVGYNVNIAKQNEKETFITKAFESNDFKLSFNKLIDNHNYSQSWFNYKWNEWDQSPYYNAYGLDSKKNNVRETNYWYQFDKDDAKGTNRNFSPLDVYTNENNFIAKQLGEFSKSTIKILKTELIKDVEEQNGIKKQNSLFGLLFKNELLSAKDIIINDNFDYSQESEFIREVNTYMDFAFLSLVIQINKMIHDYVEYHMQEAIKENIDLPQKEKVLNTFKISSKLGIEDTSSNKEVLYSWLISKDFNNSSRNLKQEDNIYLSGAKGQLAHVDLNGNVKDKADGLKLIDNGDFIENKLKDKRGFIKKDNYNLQNADIASSYFIRQKLIGLVSDAQVYSRTEMIYSDNASEKHYRMIVMDQWIDDNVTIYDGRKPKTKNEILLNSQYAHSNKIQIGSNIKVGAANLIVSGFAADPYTNFPIADLTIPFPNNKKGAIIYINKDIIDLILPSNEAKVTTSNVYRFLTFKDKDKKSQNLNLFKSLNYNYVNFLKADNENISKVTPSYIDYNYSFKNYKNSVFSYNWELTPIALKTFSTISYIVCAIILSICLATTLIAIRKTIKFNASEIGILKALGARNSQIAFSYISYGLILLIFVVPLSWFMGTLIQELFSRLFISYTGGSYNRIYFNGWSLGVSILLFGVLTILVSYITAIVLINKPVLEIINKKESVKRIQWVDNLKLKLTKNTKFTTKFSIELAISGMKPTLVSTITILISSLLITTSMSIPGMVNKAVTSYYKNVKYSNKMENFEPIGNSPLSKTTLSAWNGVDYYESYLRNVKGNYGTVDYLSDSVTEVTGNTDYSLIPKFMYTKDSNGNLSANWSTEMLASDSLLNLVGYIFGNNLPQTLGRAINIADMQRIIEWMAHSEGDEHLSVEDRIKKIDNLTATLSEGLPPILKAIFPSEINNNEDSTWKNQITSAILSQSPSYVKSYLNKSENRYNQYTFGWTFTNYIPGDDDFYTTTNFISNDKQMSLTGVQENQKAYKLKDNSKKMYIDQDSLLKSEKIIKGIDTNKNQTIETANGFTLYSNGTLNIPVTMNEQAKFSLNKSKSNSIELDDFVSKRLVMSKDNTNIPNSAWIYDDNDWASQREENKKTYSAQNFLDPSTLDTSKFTFARSFIYDKEQGLNNNEDSYAFDRTARTKSIAENAMAFANLYYDENGVLKSEIRPYYTFDNLFLIIPKEYKDSMAALNAGAQNHKWFDDLNNTNKIPQKTIDDWNRASVGKNYSANDFMWIRPYSWTYDSTYEGQGEVGTEIANVLRYYNSFYRQNFLESKPGIVDKDIKMQWSTNINLVPVSTVDVYGSNVILTDQKLANLLHGYSTSSYMPYNYVYEKQQKSSYKLLNGEEIKTYEWNKPKDLVQRDLKEQIWGEGEQKNYEPSSWFTGIMSQSKEPYFLTSQASFSKTIRVGEYTLNGGSQYYDGLEMKSVEFLTEQKALINQIAGLILTIGISFIVVIIITATLSMIIITDLYVNQYKKFMLVMKSLGYSNWKVIKYSFGTLSILAAIAMVLGICGSAAIVLSAGFYIRKNVGSIPLGLSWWALLISSILLITSYVTSILITTWKIRKESPVSLMK</sequence>
<keyword evidence="9" id="KW-1185">Reference proteome</keyword>
<dbReference type="RefSeq" id="WP_100917045.1">
    <property type="nucleotide sequence ID" value="NZ_CP025057.1"/>
</dbReference>
<dbReference type="InterPro" id="IPR003838">
    <property type="entry name" value="ABC3_permease_C"/>
</dbReference>
<comment type="subcellular location">
    <subcellularLocation>
        <location evidence="1">Cell membrane</location>
        <topology evidence="1">Multi-pass membrane protein</topology>
    </subcellularLocation>
</comment>
<dbReference type="Pfam" id="PF02687">
    <property type="entry name" value="FtsX"/>
    <property type="match status" value="2"/>
</dbReference>
<feature type="transmembrane region" description="Helical" evidence="6">
    <location>
        <begin position="1534"/>
        <end position="1565"/>
    </location>
</feature>
<keyword evidence="3 6" id="KW-0812">Transmembrane</keyword>